<protein>
    <submittedName>
        <fullName evidence="1">Uncharacterized protein</fullName>
    </submittedName>
</protein>
<organism evidence="1 2">
    <name type="scientific">Coccidioides immitis H538.4</name>
    <dbReference type="NCBI Taxonomy" id="396776"/>
    <lineage>
        <taxon>Eukaryota</taxon>
        <taxon>Fungi</taxon>
        <taxon>Dikarya</taxon>
        <taxon>Ascomycota</taxon>
        <taxon>Pezizomycotina</taxon>
        <taxon>Eurotiomycetes</taxon>
        <taxon>Eurotiomycetidae</taxon>
        <taxon>Onygenales</taxon>
        <taxon>Onygenaceae</taxon>
        <taxon>Coccidioides</taxon>
    </lineage>
</organism>
<dbReference type="Proteomes" id="UP000054563">
    <property type="component" value="Unassembled WGS sequence"/>
</dbReference>
<reference evidence="2" key="1">
    <citation type="journal article" date="2010" name="Genome Res.">
        <title>Population genomic sequencing of Coccidioides fungi reveals recent hybridization and transposon control.</title>
        <authorList>
            <person name="Neafsey D.E."/>
            <person name="Barker B.M."/>
            <person name="Sharpton T.J."/>
            <person name="Stajich J.E."/>
            <person name="Park D.J."/>
            <person name="Whiston E."/>
            <person name="Hung C.-Y."/>
            <person name="McMahan C."/>
            <person name="White J."/>
            <person name="Sykes S."/>
            <person name="Heiman D."/>
            <person name="Young S."/>
            <person name="Zeng Q."/>
            <person name="Abouelleil A."/>
            <person name="Aftuck L."/>
            <person name="Bessette D."/>
            <person name="Brown A."/>
            <person name="FitzGerald M."/>
            <person name="Lui A."/>
            <person name="Macdonald J.P."/>
            <person name="Priest M."/>
            <person name="Orbach M.J."/>
            <person name="Galgiani J.N."/>
            <person name="Kirkland T.N."/>
            <person name="Cole G.T."/>
            <person name="Birren B.W."/>
            <person name="Henn M.R."/>
            <person name="Taylor J.W."/>
            <person name="Rounsley S.D."/>
        </authorList>
    </citation>
    <scope>NUCLEOTIDE SEQUENCE [LARGE SCALE GENOMIC DNA]</scope>
    <source>
        <strain evidence="2">H538.4</strain>
    </source>
</reference>
<dbReference type="AlphaFoldDB" id="A0A0J8RJZ9"/>
<proteinExistence type="predicted"/>
<evidence type="ECO:0000313" key="2">
    <source>
        <dbReference type="Proteomes" id="UP000054563"/>
    </source>
</evidence>
<name>A0A0J8RJZ9_COCIT</name>
<sequence>MASRTERFPTPPLSSGICKWISFNEERKFVLTDYSLRLETYMETSGLFKRAAHFVNERERLQLIWKGNFEFNGFCVWLENNKGLQNTSSHSLHLYNPYRMVVLCSRKNHKQAIYLHHNYCLWHYTIR</sequence>
<dbReference type="VEuPathDB" id="FungiDB:CIHG_02045"/>
<gene>
    <name evidence="1" type="ORF">CIHG_02045</name>
</gene>
<dbReference type="EMBL" id="DS016984">
    <property type="protein sequence ID" value="KMU84259.1"/>
    <property type="molecule type" value="Genomic_DNA"/>
</dbReference>
<accession>A0A0J8RJZ9</accession>
<evidence type="ECO:0000313" key="1">
    <source>
        <dbReference type="EMBL" id="KMU84259.1"/>
    </source>
</evidence>